<gene>
    <name evidence="8" type="ORF">C8N29_102146</name>
</gene>
<reference evidence="8 9" key="1">
    <citation type="submission" date="2018-04" db="EMBL/GenBank/DDBJ databases">
        <title>Genomic Encyclopedia of Archaeal and Bacterial Type Strains, Phase II (KMG-II): from individual species to whole genera.</title>
        <authorList>
            <person name="Goeker M."/>
        </authorList>
    </citation>
    <scope>NUCLEOTIDE SEQUENCE [LARGE SCALE GENOMIC DNA]</scope>
    <source>
        <strain evidence="8 9">DSM 5822</strain>
    </source>
</reference>
<comment type="similarity">
    <text evidence="1">Belongs to the acetyltransferase family. GNAT subfamily.</text>
</comment>
<protein>
    <submittedName>
        <fullName evidence="8">Acetyltransferase (GNAT) family protein</fullName>
    </submittedName>
</protein>
<organism evidence="8 9">
    <name type="scientific">Agitococcus lubricus</name>
    <dbReference type="NCBI Taxonomy" id="1077255"/>
    <lineage>
        <taxon>Bacteria</taxon>
        <taxon>Pseudomonadati</taxon>
        <taxon>Pseudomonadota</taxon>
        <taxon>Gammaproteobacteria</taxon>
        <taxon>Moraxellales</taxon>
        <taxon>Moraxellaceae</taxon>
        <taxon>Agitococcus</taxon>
    </lineage>
</organism>
<evidence type="ECO:0000256" key="1">
    <source>
        <dbReference type="ARBA" id="ARBA00009342"/>
    </source>
</evidence>
<sequence length="169" mass="18508">MAISAPEKLNTQHLINDFDCGTEALNIWIKQRALSNQQRGFSVVMVVHQNYQVVGYYSIAPTAVIAKQLPRNIRTGQPPNPIPCLLLGQLATDKLFMGQGIGLGLLRHALERCVQGAHLIGGRAVIVHAINTQAAEFWQKQGFIPSIDNPLTLFRSIQDIAFSLGLATP</sequence>
<keyword evidence="4 8" id="KW-0808">Transferase</keyword>
<keyword evidence="5" id="KW-0012">Acyltransferase</keyword>
<dbReference type="AlphaFoldDB" id="A0A2T5J2K2"/>
<evidence type="ECO:0000256" key="2">
    <source>
        <dbReference type="ARBA" id="ARBA00022491"/>
    </source>
</evidence>
<evidence type="ECO:0000256" key="5">
    <source>
        <dbReference type="ARBA" id="ARBA00023315"/>
    </source>
</evidence>
<dbReference type="InterPro" id="IPR000182">
    <property type="entry name" value="GNAT_dom"/>
</dbReference>
<keyword evidence="3" id="KW-1277">Toxin-antitoxin system</keyword>
<evidence type="ECO:0000313" key="8">
    <source>
        <dbReference type="EMBL" id="PTQ90746.1"/>
    </source>
</evidence>
<evidence type="ECO:0000259" key="7">
    <source>
        <dbReference type="Pfam" id="PF13508"/>
    </source>
</evidence>
<dbReference type="OrthoDB" id="9782266at2"/>
<evidence type="ECO:0000313" key="9">
    <source>
        <dbReference type="Proteomes" id="UP000244223"/>
    </source>
</evidence>
<evidence type="ECO:0000256" key="4">
    <source>
        <dbReference type="ARBA" id="ARBA00022679"/>
    </source>
</evidence>
<dbReference type="PANTHER" id="PTHR36449">
    <property type="entry name" value="ACETYLTRANSFERASE-RELATED"/>
    <property type="match status" value="1"/>
</dbReference>
<dbReference type="RefSeq" id="WP_107864589.1">
    <property type="nucleotide sequence ID" value="NZ_QAON01000002.1"/>
</dbReference>
<dbReference type="Pfam" id="PF13508">
    <property type="entry name" value="Acetyltransf_7"/>
    <property type="match status" value="1"/>
</dbReference>
<dbReference type="SUPFAM" id="SSF55729">
    <property type="entry name" value="Acyl-CoA N-acyltransferases (Nat)"/>
    <property type="match status" value="1"/>
</dbReference>
<dbReference type="InterPro" id="IPR016181">
    <property type="entry name" value="Acyl_CoA_acyltransferase"/>
</dbReference>
<dbReference type="Gene3D" id="3.40.630.30">
    <property type="match status" value="1"/>
</dbReference>
<feature type="domain" description="N-acetyltransferase" evidence="7">
    <location>
        <begin position="43"/>
        <end position="144"/>
    </location>
</feature>
<dbReference type="Proteomes" id="UP000244223">
    <property type="component" value="Unassembled WGS sequence"/>
</dbReference>
<dbReference type="EMBL" id="QAON01000002">
    <property type="protein sequence ID" value="PTQ90746.1"/>
    <property type="molecule type" value="Genomic_DNA"/>
</dbReference>
<accession>A0A2T5J2K2</accession>
<dbReference type="GO" id="GO:0016747">
    <property type="term" value="F:acyltransferase activity, transferring groups other than amino-acyl groups"/>
    <property type="evidence" value="ECO:0007669"/>
    <property type="project" value="InterPro"/>
</dbReference>
<name>A0A2T5J2K2_9GAMM</name>
<dbReference type="PANTHER" id="PTHR36449:SF1">
    <property type="entry name" value="ACETYLTRANSFERASE"/>
    <property type="match status" value="1"/>
</dbReference>
<comment type="caution">
    <text evidence="8">The sequence shown here is derived from an EMBL/GenBank/DDBJ whole genome shotgun (WGS) entry which is preliminary data.</text>
</comment>
<evidence type="ECO:0000256" key="3">
    <source>
        <dbReference type="ARBA" id="ARBA00022649"/>
    </source>
</evidence>
<proteinExistence type="inferred from homology"/>
<keyword evidence="9" id="KW-1185">Reference proteome</keyword>
<comment type="catalytic activity">
    <reaction evidence="6">
        <text>glycyl-tRNA(Gly) + acetyl-CoA = N-acetylglycyl-tRNA(Gly) + CoA + H(+)</text>
        <dbReference type="Rhea" id="RHEA:81867"/>
        <dbReference type="Rhea" id="RHEA-COMP:9683"/>
        <dbReference type="Rhea" id="RHEA-COMP:19766"/>
        <dbReference type="ChEBI" id="CHEBI:15378"/>
        <dbReference type="ChEBI" id="CHEBI:57287"/>
        <dbReference type="ChEBI" id="CHEBI:57288"/>
        <dbReference type="ChEBI" id="CHEBI:78522"/>
        <dbReference type="ChEBI" id="CHEBI:232036"/>
    </reaction>
</comment>
<evidence type="ECO:0000256" key="6">
    <source>
        <dbReference type="ARBA" id="ARBA00049880"/>
    </source>
</evidence>
<keyword evidence="2" id="KW-0678">Repressor</keyword>